<protein>
    <submittedName>
        <fullName evidence="5">Uncharacterized protein</fullName>
    </submittedName>
</protein>
<evidence type="ECO:0000256" key="1">
    <source>
        <dbReference type="ARBA" id="ARBA00023015"/>
    </source>
</evidence>
<dbReference type="Pfam" id="PF03514">
    <property type="entry name" value="GRAS"/>
    <property type="match status" value="1"/>
</dbReference>
<feature type="region of interest" description="Disordered" evidence="4">
    <location>
        <begin position="337"/>
        <end position="369"/>
    </location>
</feature>
<dbReference type="GO" id="GO:0003700">
    <property type="term" value="F:DNA-binding transcription factor activity"/>
    <property type="evidence" value="ECO:0000318"/>
    <property type="project" value="GO_Central"/>
</dbReference>
<keyword evidence="6" id="KW-1185">Reference proteome</keyword>
<dbReference type="EMBL" id="KI394011">
    <property type="protein sequence ID" value="ERN05521.1"/>
    <property type="molecule type" value="Genomic_DNA"/>
</dbReference>
<feature type="compositionally biased region" description="Acidic residues" evidence="4">
    <location>
        <begin position="347"/>
        <end position="369"/>
    </location>
</feature>
<feature type="region of interest" description="VHIID" evidence="3">
    <location>
        <begin position="231"/>
        <end position="296"/>
    </location>
</feature>
<proteinExistence type="inferred from homology"/>
<evidence type="ECO:0000256" key="3">
    <source>
        <dbReference type="PROSITE-ProRule" id="PRU01191"/>
    </source>
</evidence>
<keyword evidence="1" id="KW-0805">Transcription regulation</keyword>
<dbReference type="Gramene" id="ERN05521">
    <property type="protein sequence ID" value="ERN05521"/>
    <property type="gene ID" value="AMTR_s00007p00262050"/>
</dbReference>
<dbReference type="Proteomes" id="UP000017836">
    <property type="component" value="Unassembled WGS sequence"/>
</dbReference>
<evidence type="ECO:0000313" key="5">
    <source>
        <dbReference type="EMBL" id="ERN05521.1"/>
    </source>
</evidence>
<evidence type="ECO:0000313" key="6">
    <source>
        <dbReference type="Proteomes" id="UP000017836"/>
    </source>
</evidence>
<feature type="region of interest" description="SAW" evidence="3">
    <location>
        <begin position="470"/>
        <end position="540"/>
    </location>
</feature>
<dbReference type="GO" id="GO:0043565">
    <property type="term" value="F:sequence-specific DNA binding"/>
    <property type="evidence" value="ECO:0000318"/>
    <property type="project" value="GO_Central"/>
</dbReference>
<comment type="caution">
    <text evidence="3">Lacks conserved residue(s) required for the propagation of feature annotation.</text>
</comment>
<dbReference type="eggNOG" id="ENOG502R0MM">
    <property type="taxonomic scope" value="Eukaryota"/>
</dbReference>
<dbReference type="GO" id="GO:0006355">
    <property type="term" value="P:regulation of DNA-templated transcription"/>
    <property type="evidence" value="ECO:0000318"/>
    <property type="project" value="GO_Central"/>
</dbReference>
<dbReference type="AlphaFoldDB" id="W1PD16"/>
<dbReference type="KEGG" id="atr:18433702"/>
<dbReference type="OrthoDB" id="646981at2759"/>
<keyword evidence="2" id="KW-0804">Transcription</keyword>
<dbReference type="GO" id="GO:0005634">
    <property type="term" value="C:nucleus"/>
    <property type="evidence" value="ECO:0000318"/>
    <property type="project" value="GO_Central"/>
</dbReference>
<accession>W1PD16</accession>
<feature type="region of interest" description="Leucine repeat II (LRII)" evidence="3">
    <location>
        <begin position="308"/>
        <end position="340"/>
    </location>
</feature>
<evidence type="ECO:0000256" key="4">
    <source>
        <dbReference type="SAM" id="MobiDB-lite"/>
    </source>
</evidence>
<comment type="similarity">
    <text evidence="3">Belongs to the GRAS family.</text>
</comment>
<name>W1PD16_AMBTC</name>
<evidence type="ECO:0000256" key="2">
    <source>
        <dbReference type="ARBA" id="ARBA00023163"/>
    </source>
</evidence>
<dbReference type="PANTHER" id="PTHR31636">
    <property type="entry name" value="OSJNBA0084A10.13 PROTEIN-RELATED"/>
    <property type="match status" value="1"/>
</dbReference>
<feature type="short sequence motif" description="VHIID" evidence="3">
    <location>
        <begin position="263"/>
        <end position="267"/>
    </location>
</feature>
<gene>
    <name evidence="5" type="ORF">AMTR_s00007p00262050</name>
</gene>
<dbReference type="OMA" id="HENTESR"/>
<reference evidence="6" key="1">
    <citation type="journal article" date="2013" name="Science">
        <title>The Amborella genome and the evolution of flowering plants.</title>
        <authorList>
            <consortium name="Amborella Genome Project"/>
        </authorList>
    </citation>
    <scope>NUCLEOTIDE SEQUENCE [LARGE SCALE GENOMIC DNA]</scope>
</reference>
<sequence>MEWFDMFHDVDLPQMQTTAFFSDQISVDSGAVAGIQDLDELFLDFPVSATPSESMDFMDMELDMLRSDEALNRIQECLSQSDSELPHQQQLFHDHDSLLDEVIESADLDRGHSETSQKLQEAAVMESSPVLCESSVLHENTESRSCEEEEKGMLMIHLLVAAAEAISNESHDLAEVLLQRLKKHVSRSGTTIARVAYYMYHGLQWLLSGHNALLDLKSNYRIREDNYLSAYRALIEIHPCSRLAHFTANQFILESVTSNCRNLHVIDFDIMDGLQWPPLMEALVSDARYSQLKSIKVTAIKWGETSATTARRLHAFARDLGLSFSLEEIELENLTTYQNSHEKESIDSDEEDGLEEEEEEEEEEGDVGEESVVIVNCMFRLLHMPERHSWQLSKLIEGSKELRPELLVLGHCSNNMHGQISEDFVSRFSWCLQGASAICDSLEWSLPTQKLGREMIERLFLGPRFCREVMFVDRAKCVARLPETFGYEEGTISERNIRQADEILRLHARDGHFYRQGAERPNELVLRWGSTGLLSVSSWHVP</sequence>
<dbReference type="InterPro" id="IPR005202">
    <property type="entry name" value="TF_GRAS"/>
</dbReference>
<dbReference type="HOGENOM" id="CLU_502859_0_0_1"/>
<organism evidence="5 6">
    <name type="scientific">Amborella trichopoda</name>
    <dbReference type="NCBI Taxonomy" id="13333"/>
    <lineage>
        <taxon>Eukaryota</taxon>
        <taxon>Viridiplantae</taxon>
        <taxon>Streptophyta</taxon>
        <taxon>Embryophyta</taxon>
        <taxon>Tracheophyta</taxon>
        <taxon>Spermatophyta</taxon>
        <taxon>Magnoliopsida</taxon>
        <taxon>Amborellales</taxon>
        <taxon>Amborellaceae</taxon>
        <taxon>Amborella</taxon>
    </lineage>
</organism>
<dbReference type="PROSITE" id="PS50985">
    <property type="entry name" value="GRAS"/>
    <property type="match status" value="1"/>
</dbReference>